<proteinExistence type="predicted"/>
<name>A0A256J6U0_HALEZ</name>
<sequence length="368" mass="40960">MTERSESVCIVTNIPAPYRLPIFDQLSDSYDLTVYFCQRAEESRHWDPELGDYGDWDEFLPNIQFGPLFVNPSVYRKIIDAQHDAILIGDNGATIPTTIAAYAAAQRIDAPVGIWTEGIDTDYYHEQAGSTRPIVERFRRTMYARADVCLGYSRAAGDWLRNRGVPDHRIITGRQVVPASILPEAPPTQSTSNETTICSLGYLERRKGLIPLLNTFKQIDRTDIELCIAGDGPLRPTVKKHARDDDRITFHGHVSEEKKASLLAGADLFVFPTFHDPWGLVVNEALHYGTPVMVTRMAASSELVQDTGAGWVLPEATVPVIRAALKRIIDNPKLLKTFAQHARRAECVSDVSVGTLGFNLTFQQLLGP</sequence>
<reference evidence="2 3" key="1">
    <citation type="journal article" date="2014" name="Front. Microbiol.">
        <title>Population and genomic analysis of the genus Halorubrum.</title>
        <authorList>
            <person name="Fullmer M.S."/>
            <person name="Soucy S.M."/>
            <person name="Swithers K.S."/>
            <person name="Makkay A.M."/>
            <person name="Wheeler R."/>
            <person name="Ventosa A."/>
            <person name="Gogarten J.P."/>
            <person name="Papke R.T."/>
        </authorList>
    </citation>
    <scope>NUCLEOTIDE SEQUENCE [LARGE SCALE GENOMIC DNA]</scope>
    <source>
        <strain evidence="2 3">Ga36</strain>
    </source>
</reference>
<dbReference type="EMBL" id="NHOZ01000047">
    <property type="protein sequence ID" value="OYR64423.1"/>
    <property type="molecule type" value="Genomic_DNA"/>
</dbReference>
<dbReference type="GO" id="GO:0016757">
    <property type="term" value="F:glycosyltransferase activity"/>
    <property type="evidence" value="ECO:0007669"/>
    <property type="project" value="InterPro"/>
</dbReference>
<dbReference type="Gene3D" id="3.40.50.2000">
    <property type="entry name" value="Glycogen Phosphorylase B"/>
    <property type="match status" value="2"/>
</dbReference>
<organism evidence="2 3">
    <name type="scientific">Halorubrum ezzemoulense</name>
    <name type="common">Halorubrum chaoviator</name>
    <dbReference type="NCBI Taxonomy" id="337243"/>
    <lineage>
        <taxon>Archaea</taxon>
        <taxon>Methanobacteriati</taxon>
        <taxon>Methanobacteriota</taxon>
        <taxon>Stenosarchaea group</taxon>
        <taxon>Halobacteria</taxon>
        <taxon>Halobacteriales</taxon>
        <taxon>Haloferacaceae</taxon>
        <taxon>Halorubrum</taxon>
    </lineage>
</organism>
<dbReference type="SUPFAM" id="SSF53756">
    <property type="entry name" value="UDP-Glycosyltransferase/glycogen phosphorylase"/>
    <property type="match status" value="1"/>
</dbReference>
<evidence type="ECO:0000313" key="3">
    <source>
        <dbReference type="Proteomes" id="UP000215731"/>
    </source>
</evidence>
<dbReference type="AlphaFoldDB" id="A0A256J6U0"/>
<dbReference type="Pfam" id="PF00534">
    <property type="entry name" value="Glycos_transf_1"/>
    <property type="match status" value="1"/>
</dbReference>
<feature type="domain" description="Glycosyl transferase family 1" evidence="1">
    <location>
        <begin position="190"/>
        <end position="344"/>
    </location>
</feature>
<evidence type="ECO:0000313" key="2">
    <source>
        <dbReference type="EMBL" id="OYR64423.1"/>
    </source>
</evidence>
<dbReference type="CDD" id="cd03801">
    <property type="entry name" value="GT4_PimA-like"/>
    <property type="match status" value="1"/>
</dbReference>
<dbReference type="Proteomes" id="UP000215731">
    <property type="component" value="Unassembled WGS sequence"/>
</dbReference>
<dbReference type="PANTHER" id="PTHR45947:SF3">
    <property type="entry name" value="SULFOQUINOVOSYL TRANSFERASE SQD2"/>
    <property type="match status" value="1"/>
</dbReference>
<comment type="caution">
    <text evidence="2">The sequence shown here is derived from an EMBL/GenBank/DDBJ whole genome shotgun (WGS) entry which is preliminary data.</text>
</comment>
<gene>
    <name evidence="2" type="ORF">DJ80_05315</name>
</gene>
<dbReference type="InterPro" id="IPR050194">
    <property type="entry name" value="Glycosyltransferase_grp1"/>
</dbReference>
<protein>
    <recommendedName>
        <fullName evidence="1">Glycosyl transferase family 1 domain-containing protein</fullName>
    </recommendedName>
</protein>
<evidence type="ECO:0000259" key="1">
    <source>
        <dbReference type="Pfam" id="PF00534"/>
    </source>
</evidence>
<dbReference type="InterPro" id="IPR001296">
    <property type="entry name" value="Glyco_trans_1"/>
</dbReference>
<accession>A0A256J6U0</accession>
<dbReference type="PANTHER" id="PTHR45947">
    <property type="entry name" value="SULFOQUINOVOSYL TRANSFERASE SQD2"/>
    <property type="match status" value="1"/>
</dbReference>